<feature type="compositionally biased region" description="Gly residues" evidence="1">
    <location>
        <begin position="358"/>
        <end position="369"/>
    </location>
</feature>
<evidence type="ECO:0000313" key="2">
    <source>
        <dbReference type="EMBL" id="MFH0249756.1"/>
    </source>
</evidence>
<reference evidence="2 3" key="1">
    <citation type="submission" date="2024-10" db="EMBL/GenBank/DDBJ databases">
        <authorList>
            <person name="Cho J.-C."/>
        </authorList>
    </citation>
    <scope>NUCLEOTIDE SEQUENCE [LARGE SCALE GENOMIC DNA]</scope>
    <source>
        <strain evidence="2 3">KCTC29696</strain>
    </source>
</reference>
<dbReference type="RefSeq" id="WP_279952050.1">
    <property type="nucleotide sequence ID" value="NZ_BAABEN010000013.1"/>
</dbReference>
<sequence length="559" mass="56694">MTDRKDGQSGPDRPEEPFVAAQLVMTDLRRKGALAPVDLFGGTAARSSTMGTTDFENKDLEEMFSLVDDADPADIENAADTLWDAGGKIRQVGDDLRKHIDKVDWEGEFGDSFREWGRKLSRNTLLLADFTEKASTQLKAAGVGLSMVRGGMPERDPAVMAAPRLESIPPEERDESNEKYKLARKKEDNRQEAINQMNRLASYYKVSHDNMKDLEEPEFGPMPDIGMPPAPPPGSGDKPIPGSGGVSASAGHGAGGTVSGSQATTVESTPSVPDEPGFARGAPVPQEPVRTDLNTVAPVAPPAPADTGPRTPPAPTGGGPAAPGPVLPGPAPAPTRRGGGNLKQVGTSRLPTTHAPGQGAGQPGTGRAGGPPTVPPASNTNPRPVTGSGPPAGRAPTATTPPMGRGGSGIFGGTPQQGQRTANGPRLPRGTVVGAEHGVTGRPPAGASGTGAIGSGTGSGSTGRRPGAATGGGAVGAPRSAPGQGGAVRPFTPGGSGLARGGTGGTGGSGQSTTGAVPRGGGVSPREENRKDSRRPDYLTEDEETWRTGRNGIAPPVID</sequence>
<feature type="compositionally biased region" description="Basic and acidic residues" evidence="1">
    <location>
        <begin position="176"/>
        <end position="191"/>
    </location>
</feature>
<protein>
    <submittedName>
        <fullName evidence="2">Uncharacterized protein</fullName>
    </submittedName>
</protein>
<proteinExistence type="predicted"/>
<dbReference type="Proteomes" id="UP001607069">
    <property type="component" value="Unassembled WGS sequence"/>
</dbReference>
<organism evidence="2 3">
    <name type="scientific">Streptomyces chitinivorans</name>
    <dbReference type="NCBI Taxonomy" id="1257027"/>
    <lineage>
        <taxon>Bacteria</taxon>
        <taxon>Bacillati</taxon>
        <taxon>Actinomycetota</taxon>
        <taxon>Actinomycetes</taxon>
        <taxon>Kitasatosporales</taxon>
        <taxon>Streptomycetaceae</taxon>
        <taxon>Streptomyces</taxon>
    </lineage>
</organism>
<evidence type="ECO:0000256" key="1">
    <source>
        <dbReference type="SAM" id="MobiDB-lite"/>
    </source>
</evidence>
<feature type="compositionally biased region" description="Gly residues" evidence="1">
    <location>
        <begin position="494"/>
        <end position="510"/>
    </location>
</feature>
<dbReference type="EMBL" id="JBIHMK010000058">
    <property type="protein sequence ID" value="MFH0249756.1"/>
    <property type="molecule type" value="Genomic_DNA"/>
</dbReference>
<feature type="compositionally biased region" description="Pro residues" evidence="1">
    <location>
        <begin position="322"/>
        <end position="333"/>
    </location>
</feature>
<feature type="compositionally biased region" description="Polar residues" evidence="1">
    <location>
        <begin position="262"/>
        <end position="271"/>
    </location>
</feature>
<keyword evidence="3" id="KW-1185">Reference proteome</keyword>
<feature type="region of interest" description="Disordered" evidence="1">
    <location>
        <begin position="208"/>
        <end position="559"/>
    </location>
</feature>
<feature type="compositionally biased region" description="Gly residues" evidence="1">
    <location>
        <begin position="448"/>
        <end position="461"/>
    </location>
</feature>
<feature type="compositionally biased region" description="Low complexity" evidence="1">
    <location>
        <begin position="389"/>
        <end position="403"/>
    </location>
</feature>
<feature type="compositionally biased region" description="Low complexity" evidence="1">
    <location>
        <begin position="235"/>
        <end position="251"/>
    </location>
</feature>
<accession>A0ABW7HVZ3</accession>
<name>A0ABW7HVZ3_9ACTN</name>
<feature type="region of interest" description="Disordered" evidence="1">
    <location>
        <begin position="163"/>
        <end position="192"/>
    </location>
</feature>
<feature type="compositionally biased region" description="Pro residues" evidence="1">
    <location>
        <begin position="299"/>
        <end position="315"/>
    </location>
</feature>
<gene>
    <name evidence="2" type="ORF">ACG5V6_16215</name>
</gene>
<comment type="caution">
    <text evidence="2">The sequence shown here is derived from an EMBL/GenBank/DDBJ whole genome shotgun (WGS) entry which is preliminary data.</text>
</comment>
<evidence type="ECO:0000313" key="3">
    <source>
        <dbReference type="Proteomes" id="UP001607069"/>
    </source>
</evidence>
<feature type="compositionally biased region" description="Basic and acidic residues" evidence="1">
    <location>
        <begin position="525"/>
        <end position="538"/>
    </location>
</feature>